<keyword evidence="5" id="KW-1185">Reference proteome</keyword>
<evidence type="ECO:0000313" key="5">
    <source>
        <dbReference type="Proteomes" id="UP000053257"/>
    </source>
</evidence>
<sequence>GSVKLASSDPFTFPLMDSNYFATAFDLFTMRETVKAARQFVTASPWRDLVNEWFGAMGAVETYAEIVAAARDSVLTIWHPTSSARMSPKGARHGVVDPDLLVKHVAGLRVVDASVCPAIPACHTTAPVYILAERASALIKAAWYLK</sequence>
<dbReference type="GO" id="GO:0016614">
    <property type="term" value="F:oxidoreductase activity, acting on CH-OH group of donors"/>
    <property type="evidence" value="ECO:0007669"/>
    <property type="project" value="InterPro"/>
</dbReference>
<dbReference type="SUPFAM" id="SSF51905">
    <property type="entry name" value="FAD/NAD(P)-binding domain"/>
    <property type="match status" value="1"/>
</dbReference>
<protein>
    <recommendedName>
        <fullName evidence="3">Glucose-methanol-choline oxidoreductase C-terminal domain-containing protein</fullName>
    </recommendedName>
</protein>
<feature type="domain" description="Glucose-methanol-choline oxidoreductase C-terminal" evidence="3">
    <location>
        <begin position="1"/>
        <end position="132"/>
    </location>
</feature>
<dbReference type="PANTHER" id="PTHR11552">
    <property type="entry name" value="GLUCOSE-METHANOL-CHOLINE GMC OXIDOREDUCTASE"/>
    <property type="match status" value="1"/>
</dbReference>
<dbReference type="STRING" id="745531.A0A0C3S204"/>
<dbReference type="EMBL" id="KN840612">
    <property type="protein sequence ID" value="KIP03507.1"/>
    <property type="molecule type" value="Genomic_DNA"/>
</dbReference>
<proteinExistence type="inferred from homology"/>
<dbReference type="InterPro" id="IPR036188">
    <property type="entry name" value="FAD/NAD-bd_sf"/>
</dbReference>
<dbReference type="OrthoDB" id="2800373at2759"/>
<reference evidence="4 5" key="1">
    <citation type="journal article" date="2014" name="PLoS Genet.">
        <title>Analysis of the Phlebiopsis gigantea genome, transcriptome and secretome provides insight into its pioneer colonization strategies of wood.</title>
        <authorList>
            <person name="Hori C."/>
            <person name="Ishida T."/>
            <person name="Igarashi K."/>
            <person name="Samejima M."/>
            <person name="Suzuki H."/>
            <person name="Master E."/>
            <person name="Ferreira P."/>
            <person name="Ruiz-Duenas F.J."/>
            <person name="Held B."/>
            <person name="Canessa P."/>
            <person name="Larrondo L.F."/>
            <person name="Schmoll M."/>
            <person name="Druzhinina I.S."/>
            <person name="Kubicek C.P."/>
            <person name="Gaskell J.A."/>
            <person name="Kersten P."/>
            <person name="St John F."/>
            <person name="Glasner J."/>
            <person name="Sabat G."/>
            <person name="Splinter BonDurant S."/>
            <person name="Syed K."/>
            <person name="Yadav J."/>
            <person name="Mgbeahuruike A.C."/>
            <person name="Kovalchuk A."/>
            <person name="Asiegbu F.O."/>
            <person name="Lackner G."/>
            <person name="Hoffmeister D."/>
            <person name="Rencoret J."/>
            <person name="Gutierrez A."/>
            <person name="Sun H."/>
            <person name="Lindquist E."/>
            <person name="Barry K."/>
            <person name="Riley R."/>
            <person name="Grigoriev I.V."/>
            <person name="Henrissat B."/>
            <person name="Kues U."/>
            <person name="Berka R.M."/>
            <person name="Martinez A.T."/>
            <person name="Covert S.F."/>
            <person name="Blanchette R.A."/>
            <person name="Cullen D."/>
        </authorList>
    </citation>
    <scope>NUCLEOTIDE SEQUENCE [LARGE SCALE GENOMIC DNA]</scope>
    <source>
        <strain evidence="4 5">11061_1 CR5-6</strain>
    </source>
</reference>
<comment type="cofactor">
    <cofactor evidence="1">
        <name>FAD</name>
        <dbReference type="ChEBI" id="CHEBI:57692"/>
    </cofactor>
</comment>
<comment type="similarity">
    <text evidence="2">Belongs to the GMC oxidoreductase family.</text>
</comment>
<dbReference type="SUPFAM" id="SSF54373">
    <property type="entry name" value="FAD-linked reductases, C-terminal domain"/>
    <property type="match status" value="1"/>
</dbReference>
<dbReference type="GO" id="GO:0050660">
    <property type="term" value="F:flavin adenine dinucleotide binding"/>
    <property type="evidence" value="ECO:0007669"/>
    <property type="project" value="InterPro"/>
</dbReference>
<dbReference type="HOGENOM" id="CLU_002865_2_6_1"/>
<dbReference type="PANTHER" id="PTHR11552:SF147">
    <property type="entry name" value="CHOLINE DEHYDROGENASE, MITOCHONDRIAL"/>
    <property type="match status" value="1"/>
</dbReference>
<dbReference type="Proteomes" id="UP000053257">
    <property type="component" value="Unassembled WGS sequence"/>
</dbReference>
<dbReference type="AlphaFoldDB" id="A0A0C3S204"/>
<dbReference type="Gene3D" id="3.50.50.60">
    <property type="entry name" value="FAD/NAD(P)-binding domain"/>
    <property type="match status" value="1"/>
</dbReference>
<dbReference type="Gene3D" id="3.30.560.10">
    <property type="entry name" value="Glucose Oxidase, domain 3"/>
    <property type="match status" value="1"/>
</dbReference>
<feature type="non-terminal residue" evidence="4">
    <location>
        <position position="1"/>
    </location>
</feature>
<dbReference type="Pfam" id="PF05199">
    <property type="entry name" value="GMC_oxred_C"/>
    <property type="match status" value="1"/>
</dbReference>
<dbReference type="InterPro" id="IPR007867">
    <property type="entry name" value="GMC_OxRtase_C"/>
</dbReference>
<evidence type="ECO:0000259" key="3">
    <source>
        <dbReference type="Pfam" id="PF05199"/>
    </source>
</evidence>
<name>A0A0C3S204_PHLG1</name>
<evidence type="ECO:0000256" key="1">
    <source>
        <dbReference type="ARBA" id="ARBA00001974"/>
    </source>
</evidence>
<evidence type="ECO:0000313" key="4">
    <source>
        <dbReference type="EMBL" id="KIP03507.1"/>
    </source>
</evidence>
<evidence type="ECO:0000256" key="2">
    <source>
        <dbReference type="ARBA" id="ARBA00010790"/>
    </source>
</evidence>
<accession>A0A0C3S204</accession>
<organism evidence="4 5">
    <name type="scientific">Phlebiopsis gigantea (strain 11061_1 CR5-6)</name>
    <name type="common">White-rot fungus</name>
    <name type="synonym">Peniophora gigantea</name>
    <dbReference type="NCBI Taxonomy" id="745531"/>
    <lineage>
        <taxon>Eukaryota</taxon>
        <taxon>Fungi</taxon>
        <taxon>Dikarya</taxon>
        <taxon>Basidiomycota</taxon>
        <taxon>Agaricomycotina</taxon>
        <taxon>Agaricomycetes</taxon>
        <taxon>Polyporales</taxon>
        <taxon>Phanerochaetaceae</taxon>
        <taxon>Phlebiopsis</taxon>
    </lineage>
</organism>
<dbReference type="InterPro" id="IPR012132">
    <property type="entry name" value="GMC_OxRdtase"/>
</dbReference>
<gene>
    <name evidence="4" type="ORF">PHLGIDRAFT_77456</name>
</gene>